<name>A0A1Y5HWR6_OSTTA</name>
<dbReference type="AlphaFoldDB" id="A0A1Y5HWR6"/>
<organism evidence="2">
    <name type="scientific">Ostreococcus tauri</name>
    <name type="common">Marine green alga</name>
    <dbReference type="NCBI Taxonomy" id="70448"/>
    <lineage>
        <taxon>Eukaryota</taxon>
        <taxon>Viridiplantae</taxon>
        <taxon>Chlorophyta</taxon>
        <taxon>Mamiellophyceae</taxon>
        <taxon>Mamiellales</taxon>
        <taxon>Bathycoccaceae</taxon>
        <taxon>Ostreococcus</taxon>
    </lineage>
</organism>
<protein>
    <submittedName>
        <fullName evidence="2">Uncharacterized protein</fullName>
    </submittedName>
</protein>
<gene>
    <name evidence="2" type="ORF">BE221DRAFT_143059</name>
</gene>
<proteinExistence type="predicted"/>
<accession>A0A1Y5HWR6</accession>
<dbReference type="Proteomes" id="UP000195557">
    <property type="component" value="Unassembled WGS sequence"/>
</dbReference>
<evidence type="ECO:0000313" key="2">
    <source>
        <dbReference type="EMBL" id="OUS41721.1"/>
    </source>
</evidence>
<evidence type="ECO:0000256" key="1">
    <source>
        <dbReference type="SAM" id="MobiDB-lite"/>
    </source>
</evidence>
<reference evidence="2" key="1">
    <citation type="submission" date="2017-04" db="EMBL/GenBank/DDBJ databases">
        <title>Population genomics of picophytoplankton unveils novel chromosome hypervariability.</title>
        <authorList>
            <consortium name="DOE Joint Genome Institute"/>
            <person name="Blanc-Mathieu R."/>
            <person name="Krasovec M."/>
            <person name="Hebrard M."/>
            <person name="Yau S."/>
            <person name="Desgranges E."/>
            <person name="Martin J."/>
            <person name="Schackwitz W."/>
            <person name="Kuo A."/>
            <person name="Salin G."/>
            <person name="Donnadieu C."/>
            <person name="Desdevises Y."/>
            <person name="Sanchez-Ferandin S."/>
            <person name="Moreau H."/>
            <person name="Rivals E."/>
            <person name="Grigoriev I.V."/>
            <person name="Grimsley N."/>
            <person name="Eyre-Walker A."/>
            <person name="Piganeau G."/>
        </authorList>
    </citation>
    <scope>NUCLEOTIDE SEQUENCE [LARGE SCALE GENOMIC DNA]</scope>
    <source>
        <strain evidence="2">RCC 1115</strain>
    </source>
</reference>
<sequence>MRQSTLFYAVTPLPNAESNAYVKLSCTCVGDKNKRGYQYSRKCKHVFSEGFITKTIDTLPYEFNPVDTAPRPGRGAAMSPTLTHQPTTGERLRSIGLPENYRLS</sequence>
<dbReference type="EMBL" id="KZ155840">
    <property type="protein sequence ID" value="OUS41721.1"/>
    <property type="molecule type" value="Genomic_DNA"/>
</dbReference>
<feature type="region of interest" description="Disordered" evidence="1">
    <location>
        <begin position="63"/>
        <end position="104"/>
    </location>
</feature>